<reference evidence="2 3" key="2">
    <citation type="journal article" date="2017" name="Front. Plant Sci.">
        <title>Gene Classification and Mining of Molecular Markers Useful in Red Clover (Trifolium pratense) Breeding.</title>
        <authorList>
            <person name="Istvanek J."/>
            <person name="Dluhosova J."/>
            <person name="Dluhos P."/>
            <person name="Patkova L."/>
            <person name="Nedelnik J."/>
            <person name="Repkova J."/>
        </authorList>
    </citation>
    <scope>NUCLEOTIDE SEQUENCE [LARGE SCALE GENOMIC DNA]</scope>
    <source>
        <strain evidence="3">cv. Tatra</strain>
        <tissue evidence="2">Young leaves</tissue>
    </source>
</reference>
<reference evidence="2 3" key="1">
    <citation type="journal article" date="2014" name="Am. J. Bot.">
        <title>Genome assembly and annotation for red clover (Trifolium pratense; Fabaceae).</title>
        <authorList>
            <person name="Istvanek J."/>
            <person name="Jaros M."/>
            <person name="Krenek A."/>
            <person name="Repkova J."/>
        </authorList>
    </citation>
    <scope>NUCLEOTIDE SEQUENCE [LARGE SCALE GENOMIC DNA]</scope>
    <source>
        <strain evidence="3">cv. Tatra</strain>
        <tissue evidence="2">Young leaves</tissue>
    </source>
</reference>
<evidence type="ECO:0000256" key="1">
    <source>
        <dbReference type="SAM" id="Phobius"/>
    </source>
</evidence>
<proteinExistence type="predicted"/>
<gene>
    <name evidence="2" type="ORF">L195_g022225</name>
</gene>
<dbReference type="EMBL" id="ASHM01017243">
    <property type="protein sequence ID" value="PNX98967.1"/>
    <property type="molecule type" value="Genomic_DNA"/>
</dbReference>
<keyword evidence="1" id="KW-0812">Transmembrane</keyword>
<name>A0A2K3N7D7_TRIPR</name>
<dbReference type="Proteomes" id="UP000236291">
    <property type="component" value="Unassembled WGS sequence"/>
</dbReference>
<feature type="transmembrane region" description="Helical" evidence="1">
    <location>
        <begin position="27"/>
        <end position="45"/>
    </location>
</feature>
<accession>A0A2K3N7D7</accession>
<keyword evidence="1" id="KW-1133">Transmembrane helix</keyword>
<protein>
    <submittedName>
        <fullName evidence="2">Uncharacterized protein</fullName>
    </submittedName>
</protein>
<comment type="caution">
    <text evidence="2">The sequence shown here is derived from an EMBL/GenBank/DDBJ whole genome shotgun (WGS) entry which is preliminary data.</text>
</comment>
<dbReference type="AlphaFoldDB" id="A0A2K3N7D7"/>
<evidence type="ECO:0000313" key="2">
    <source>
        <dbReference type="EMBL" id="PNX98967.1"/>
    </source>
</evidence>
<evidence type="ECO:0000313" key="3">
    <source>
        <dbReference type="Proteomes" id="UP000236291"/>
    </source>
</evidence>
<keyword evidence="1" id="KW-0472">Membrane</keyword>
<sequence>MGSEISKGVDGLGSAIGSAFTAPFKSVFGGSCQFVVLVLVVQTWYMPMHRKKPL</sequence>
<organism evidence="2 3">
    <name type="scientific">Trifolium pratense</name>
    <name type="common">Red clover</name>
    <dbReference type="NCBI Taxonomy" id="57577"/>
    <lineage>
        <taxon>Eukaryota</taxon>
        <taxon>Viridiplantae</taxon>
        <taxon>Streptophyta</taxon>
        <taxon>Embryophyta</taxon>
        <taxon>Tracheophyta</taxon>
        <taxon>Spermatophyta</taxon>
        <taxon>Magnoliopsida</taxon>
        <taxon>eudicotyledons</taxon>
        <taxon>Gunneridae</taxon>
        <taxon>Pentapetalae</taxon>
        <taxon>rosids</taxon>
        <taxon>fabids</taxon>
        <taxon>Fabales</taxon>
        <taxon>Fabaceae</taxon>
        <taxon>Papilionoideae</taxon>
        <taxon>50 kb inversion clade</taxon>
        <taxon>NPAAA clade</taxon>
        <taxon>Hologalegina</taxon>
        <taxon>IRL clade</taxon>
        <taxon>Trifolieae</taxon>
        <taxon>Trifolium</taxon>
    </lineage>
</organism>